<evidence type="ECO:0000313" key="1">
    <source>
        <dbReference type="EMBL" id="KXZ72009.1"/>
    </source>
</evidence>
<protein>
    <recommendedName>
        <fullName evidence="3">HD domain-containing protein</fullName>
    </recommendedName>
</protein>
<sequence>MNIEKYPQPLDQVVFRQCCELIDEILQDYRAVINQSYQGYLNHCKRVAACCLMLSKDGSKETLRKIAIAAAFHDICIWTAHY</sequence>
<gene>
    <name evidence="1" type="ORF">AVENLUH13518_00890</name>
</gene>
<proteinExistence type="predicted"/>
<dbReference type="Gene3D" id="1.10.3210.10">
    <property type="entry name" value="Hypothetical protein af1432"/>
    <property type="match status" value="1"/>
</dbReference>
<dbReference type="SUPFAM" id="SSF109604">
    <property type="entry name" value="HD-domain/PDEase-like"/>
    <property type="match status" value="1"/>
</dbReference>
<name>A0A150HXV4_9GAMM</name>
<dbReference type="PATRIC" id="fig|52133.19.peg.914"/>
<dbReference type="Proteomes" id="UP000075544">
    <property type="component" value="Unassembled WGS sequence"/>
</dbReference>
<organism evidence="1 2">
    <name type="scientific">Acinetobacter venetianus</name>
    <dbReference type="NCBI Taxonomy" id="52133"/>
    <lineage>
        <taxon>Bacteria</taxon>
        <taxon>Pseudomonadati</taxon>
        <taxon>Pseudomonadota</taxon>
        <taxon>Gammaproteobacteria</taxon>
        <taxon>Moraxellales</taxon>
        <taxon>Moraxellaceae</taxon>
        <taxon>Acinetobacter</taxon>
    </lineage>
</organism>
<dbReference type="AlphaFoldDB" id="A0A150HXV4"/>
<evidence type="ECO:0008006" key="3">
    <source>
        <dbReference type="Google" id="ProtNLM"/>
    </source>
</evidence>
<reference evidence="1 2" key="1">
    <citation type="journal article" date="2016" name="Sci. Rep.">
        <title>Genomic and phenotypic characterization of the species Acinetobacter venetianus.</title>
        <authorList>
            <person name="Fondi M."/>
            <person name="Maida I."/>
            <person name="Perrin E."/>
            <person name="Orlandini V."/>
            <person name="La Torre L."/>
            <person name="Bosi E."/>
            <person name="Negroni A."/>
            <person name="Zanaroli G."/>
            <person name="Fava F."/>
            <person name="Decorosi F."/>
            <person name="Giovannetti L."/>
            <person name="Viti C."/>
            <person name="Vaneechoutte M."/>
            <person name="Dijkshoorn L."/>
            <person name="Fani R."/>
        </authorList>
    </citation>
    <scope>NUCLEOTIDE SEQUENCE [LARGE SCALE GENOMIC DNA]</scope>
    <source>
        <strain evidence="1 2">LUH13518</strain>
    </source>
</reference>
<evidence type="ECO:0000313" key="2">
    <source>
        <dbReference type="Proteomes" id="UP000075544"/>
    </source>
</evidence>
<accession>A0A150HXV4</accession>
<comment type="caution">
    <text evidence="1">The sequence shown here is derived from an EMBL/GenBank/DDBJ whole genome shotgun (WGS) entry which is preliminary data.</text>
</comment>
<dbReference type="EMBL" id="JRHX01000031">
    <property type="protein sequence ID" value="KXZ72009.1"/>
    <property type="molecule type" value="Genomic_DNA"/>
</dbReference>